<keyword evidence="3" id="KW-1185">Reference proteome</keyword>
<dbReference type="Pfam" id="PF03732">
    <property type="entry name" value="Retrotrans_gag"/>
    <property type="match status" value="1"/>
</dbReference>
<organism evidence="2 3">
    <name type="scientific">Caenorhabditis bovis</name>
    <dbReference type="NCBI Taxonomy" id="2654633"/>
    <lineage>
        <taxon>Eukaryota</taxon>
        <taxon>Metazoa</taxon>
        <taxon>Ecdysozoa</taxon>
        <taxon>Nematoda</taxon>
        <taxon>Chromadorea</taxon>
        <taxon>Rhabditida</taxon>
        <taxon>Rhabditina</taxon>
        <taxon>Rhabditomorpha</taxon>
        <taxon>Rhabditoidea</taxon>
        <taxon>Rhabditidae</taxon>
        <taxon>Peloderinae</taxon>
        <taxon>Caenorhabditis</taxon>
    </lineage>
</organism>
<evidence type="ECO:0000313" key="3">
    <source>
        <dbReference type="Proteomes" id="UP000494206"/>
    </source>
</evidence>
<gene>
    <name evidence="2" type="ORF">CBOVIS_LOCUS10593</name>
</gene>
<proteinExistence type="predicted"/>
<dbReference type="InterPro" id="IPR005162">
    <property type="entry name" value="Retrotrans_gag_dom"/>
</dbReference>
<sequence>MRNVHNQRNEQSCGLTSTPRINIATPGMRPGTQVHAFSGAPSEHFSSFFRSFNDQAKTIKPELSDEDKRNFLLTYLTEAARDRAEEQMESRPDTTFEELCDYLKSRHEDPVRTEVSRQQLRNCQQNTGESVDDFASRISKLASASHCNQPRELIRAKALEAFLDGIGTTCKNSKFQFPANEFIGPFEACRRLVPYTVKAGRMIDEYVIECDFDNQYLCPLNFLQLYDKCYLMPENATNYHGIKKMCGENFKLAKLDRIDLIGIVERIFRPSAPVSMDFLTNYTGFFSENIHKSDNPQDDDEYFDWREQFGGTFGHIKPIDINDKNILFICEKPYKDSYSSIHGDVGRYSEIFFEELPNNQVYPTFGKYGSSSNPREKSTDDEDRICRKLMDSFSDFGHHRFIRFNEDHSLKLSISSGYFLQTKYVHTGIKESNSTRSCEEFENEKICDARRNVTASKIMITGEGNWQLTSAPFGQRSPMYCHSRYYSFDENGYCRSDFTPFVKGNYMRCHKAFEDAAIAKDGWNYYYLGVDLQSNNMFYRDSSTRPQPVFEFYRSLWDKTYLPGKPGMHIVLTKNKLLQKIE</sequence>
<evidence type="ECO:0000313" key="2">
    <source>
        <dbReference type="EMBL" id="CAB3408865.1"/>
    </source>
</evidence>
<evidence type="ECO:0000259" key="1">
    <source>
        <dbReference type="Pfam" id="PF03732"/>
    </source>
</evidence>
<feature type="domain" description="Retrotransposon gag" evidence="1">
    <location>
        <begin position="74"/>
        <end position="166"/>
    </location>
</feature>
<name>A0A8S1F579_9PELO</name>
<comment type="caution">
    <text evidence="2">The sequence shown here is derived from an EMBL/GenBank/DDBJ whole genome shotgun (WGS) entry which is preliminary data.</text>
</comment>
<dbReference type="OrthoDB" id="5819653at2759"/>
<dbReference type="EMBL" id="CADEPM010000007">
    <property type="protein sequence ID" value="CAB3408865.1"/>
    <property type="molecule type" value="Genomic_DNA"/>
</dbReference>
<dbReference type="Proteomes" id="UP000494206">
    <property type="component" value="Unassembled WGS sequence"/>
</dbReference>
<protein>
    <recommendedName>
        <fullName evidence="1">Retrotransposon gag domain-containing protein</fullName>
    </recommendedName>
</protein>
<accession>A0A8S1F579</accession>
<dbReference type="AlphaFoldDB" id="A0A8S1F579"/>
<reference evidence="2 3" key="1">
    <citation type="submission" date="2020-04" db="EMBL/GenBank/DDBJ databases">
        <authorList>
            <person name="Laetsch R D."/>
            <person name="Stevens L."/>
            <person name="Kumar S."/>
            <person name="Blaxter L. M."/>
        </authorList>
    </citation>
    <scope>NUCLEOTIDE SEQUENCE [LARGE SCALE GENOMIC DNA]</scope>
</reference>